<reference evidence="3 4" key="1">
    <citation type="submission" date="2016-05" db="EMBL/GenBank/DDBJ databases">
        <title>Microbial solvent formation.</title>
        <authorList>
            <person name="Poehlein A."/>
            <person name="Montoya Solano J.D."/>
            <person name="Flitsch S."/>
            <person name="Krabben P."/>
            <person name="Duerre P."/>
            <person name="Daniel R."/>
        </authorList>
    </citation>
    <scope>NUCLEOTIDE SEQUENCE [LARGE SCALE GENOMIC DNA]</scope>
    <source>
        <strain evidence="3 4">DSM 2619</strain>
    </source>
</reference>
<sequence length="241" mass="26754">MSFYTKLKIVLIMIISIMVSFFTYTYLKNLKDNVTVVIAMQDIDAHTIIKPEMIQEVEISRKDKEILAKDGFATKIELENAISNVKIEKNKVIIKNEDVIAGTKEEMIEKKAMLENGEINNSYFVSDNKRITTVSLDSEGAVGNKLNIGDYVDVIFSLTGDEKTSFSATIMQHVEIYDIEGSGSLEAAKNISLIVTPQQAADITYAKRQGKVDLALDSLNGNSQTVSISNIDKLKESVNSK</sequence>
<keyword evidence="4" id="KW-1185">Reference proteome</keyword>
<gene>
    <name evidence="3" type="ORF">CLPUN_12560</name>
</gene>
<dbReference type="EMBL" id="LZZM01000080">
    <property type="protein sequence ID" value="OOM80590.1"/>
    <property type="molecule type" value="Genomic_DNA"/>
</dbReference>
<dbReference type="InterPro" id="IPR031571">
    <property type="entry name" value="RcpC_dom"/>
</dbReference>
<organism evidence="3 4">
    <name type="scientific">Clostridium puniceum</name>
    <dbReference type="NCBI Taxonomy" id="29367"/>
    <lineage>
        <taxon>Bacteria</taxon>
        <taxon>Bacillati</taxon>
        <taxon>Bacillota</taxon>
        <taxon>Clostridia</taxon>
        <taxon>Eubacteriales</taxon>
        <taxon>Clostridiaceae</taxon>
        <taxon>Clostridium</taxon>
    </lineage>
</organism>
<keyword evidence="1" id="KW-0812">Transmembrane</keyword>
<evidence type="ECO:0000313" key="4">
    <source>
        <dbReference type="Proteomes" id="UP000190890"/>
    </source>
</evidence>
<dbReference type="Proteomes" id="UP000190890">
    <property type="component" value="Unassembled WGS sequence"/>
</dbReference>
<keyword evidence="1" id="KW-0472">Membrane</keyword>
<feature type="transmembrane region" description="Helical" evidence="1">
    <location>
        <begin position="7"/>
        <end position="27"/>
    </location>
</feature>
<dbReference type="OrthoDB" id="1757906at2"/>
<dbReference type="STRING" id="29367.CLPUN_12560"/>
<evidence type="ECO:0000256" key="1">
    <source>
        <dbReference type="SAM" id="Phobius"/>
    </source>
</evidence>
<protein>
    <recommendedName>
        <fullName evidence="2">Flp pilus assembly protein RcpC/CpaB domain-containing protein</fullName>
    </recommendedName>
</protein>
<dbReference type="CDD" id="cd11614">
    <property type="entry name" value="SAF_CpaB_FlgA_like"/>
    <property type="match status" value="1"/>
</dbReference>
<keyword evidence="1" id="KW-1133">Transmembrane helix</keyword>
<evidence type="ECO:0000259" key="2">
    <source>
        <dbReference type="Pfam" id="PF16976"/>
    </source>
</evidence>
<proteinExistence type="predicted"/>
<dbReference type="RefSeq" id="WP_077846468.1">
    <property type="nucleotide sequence ID" value="NZ_LZZM01000080.1"/>
</dbReference>
<dbReference type="AlphaFoldDB" id="A0A1S8TS27"/>
<feature type="domain" description="Flp pilus assembly protein RcpC/CpaB" evidence="2">
    <location>
        <begin position="123"/>
        <end position="216"/>
    </location>
</feature>
<accession>A0A1S8TS27</accession>
<comment type="caution">
    <text evidence="3">The sequence shown here is derived from an EMBL/GenBank/DDBJ whole genome shotgun (WGS) entry which is preliminary data.</text>
</comment>
<evidence type="ECO:0000313" key="3">
    <source>
        <dbReference type="EMBL" id="OOM80590.1"/>
    </source>
</evidence>
<dbReference type="Pfam" id="PF16976">
    <property type="entry name" value="RcpC"/>
    <property type="match status" value="1"/>
</dbReference>
<name>A0A1S8TS27_9CLOT</name>